<evidence type="ECO:0000313" key="3">
    <source>
        <dbReference type="Proteomes" id="UP000193404"/>
    </source>
</evidence>
<dbReference type="InterPro" id="IPR007050">
    <property type="entry name" value="HTH_bacterioopsin"/>
</dbReference>
<proteinExistence type="predicted"/>
<organism evidence="2 3">
    <name type="scientific">Acidianus manzaensis</name>
    <dbReference type="NCBI Taxonomy" id="282676"/>
    <lineage>
        <taxon>Archaea</taxon>
        <taxon>Thermoproteota</taxon>
        <taxon>Thermoprotei</taxon>
        <taxon>Sulfolobales</taxon>
        <taxon>Sulfolobaceae</taxon>
        <taxon>Acidianus</taxon>
    </lineage>
</organism>
<dbReference type="Proteomes" id="UP000193404">
    <property type="component" value="Chromosome"/>
</dbReference>
<evidence type="ECO:0000259" key="1">
    <source>
        <dbReference type="Pfam" id="PF04967"/>
    </source>
</evidence>
<dbReference type="KEGG" id="aman:B6F84_05645"/>
<sequence length="248" mass="29048">MIKYINLLNILNVMEDELTLYELSARYFHENDWTYKLLDTDRHDLQVSPFSSYLSPEGEIEISTVRVTSKEVLKLLEKILKNNWKIKRILFLNPINDGYPKILKLGVIGDLRDSIRATAYTLGAIADNAIYYEGEEYWNFIFLQKYGLEAMKNYMEIHGKIRNLKIKEIKTVNILSKYEFKNISIFTPRELEILNIAYKRGLFEFPKENNINDVAKEIGISKSSFNEFLRKALKKIVKSVVDSLNDEN</sequence>
<dbReference type="AlphaFoldDB" id="A0A1W6JZD1"/>
<evidence type="ECO:0000313" key="2">
    <source>
        <dbReference type="EMBL" id="ARM75570.1"/>
    </source>
</evidence>
<gene>
    <name evidence="2" type="ORF">B6F84_05645</name>
</gene>
<dbReference type="Pfam" id="PF04967">
    <property type="entry name" value="HTH_10"/>
    <property type="match status" value="1"/>
</dbReference>
<name>A0A1W6JZD1_9CREN</name>
<feature type="domain" description="HTH bat-type" evidence="1">
    <location>
        <begin position="186"/>
        <end position="238"/>
    </location>
</feature>
<protein>
    <recommendedName>
        <fullName evidence="1">HTH bat-type domain-containing protein</fullName>
    </recommendedName>
</protein>
<keyword evidence="3" id="KW-1185">Reference proteome</keyword>
<dbReference type="PANTHER" id="PTHR34236">
    <property type="entry name" value="DIMETHYL SULFOXIDE REDUCTASE TRANSCRIPTIONAL ACTIVATOR"/>
    <property type="match status" value="1"/>
</dbReference>
<dbReference type="EMBL" id="CP020477">
    <property type="protein sequence ID" value="ARM75570.1"/>
    <property type="molecule type" value="Genomic_DNA"/>
</dbReference>
<dbReference type="PANTHER" id="PTHR34236:SF1">
    <property type="entry name" value="DIMETHYL SULFOXIDE REDUCTASE TRANSCRIPTIONAL ACTIVATOR"/>
    <property type="match status" value="1"/>
</dbReference>
<reference evidence="2 3" key="1">
    <citation type="submission" date="2017-03" db="EMBL/GenBank/DDBJ databases">
        <title>Sulfur activation and transportation mechanism of thermophilic Archaea Acidianus manzaensis YN-25.</title>
        <authorList>
            <person name="Ma Y."/>
            <person name="Yang Y."/>
            <person name="Xia J."/>
        </authorList>
    </citation>
    <scope>NUCLEOTIDE SEQUENCE [LARGE SCALE GENOMIC DNA]</scope>
    <source>
        <strain evidence="2 3">YN-25</strain>
    </source>
</reference>
<accession>A0A1W6JZD1</accession>